<dbReference type="Gene3D" id="2.40.170.20">
    <property type="entry name" value="TonB-dependent receptor, beta-barrel domain"/>
    <property type="match status" value="1"/>
</dbReference>
<dbReference type="GO" id="GO:0038023">
    <property type="term" value="F:signaling receptor activity"/>
    <property type="evidence" value="ECO:0007669"/>
    <property type="project" value="InterPro"/>
</dbReference>
<comment type="similarity">
    <text evidence="2 10 11">Belongs to the TonB-dependent receptor family.</text>
</comment>
<keyword evidence="5 10" id="KW-0812">Transmembrane</keyword>
<feature type="domain" description="TonB-dependent receptor-like beta-barrel" evidence="13">
    <location>
        <begin position="339"/>
        <end position="753"/>
    </location>
</feature>
<dbReference type="GO" id="GO:0015891">
    <property type="term" value="P:siderophore transport"/>
    <property type="evidence" value="ECO:0007669"/>
    <property type="project" value="InterPro"/>
</dbReference>
<keyword evidence="6 11" id="KW-0798">TonB box</keyword>
<protein>
    <submittedName>
        <fullName evidence="15">TonB-dependent receptor</fullName>
    </submittedName>
</protein>
<proteinExistence type="inferred from homology"/>
<evidence type="ECO:0000256" key="9">
    <source>
        <dbReference type="ARBA" id="ARBA00023237"/>
    </source>
</evidence>
<evidence type="ECO:0000259" key="13">
    <source>
        <dbReference type="Pfam" id="PF00593"/>
    </source>
</evidence>
<dbReference type="PANTHER" id="PTHR32552:SF74">
    <property type="entry name" value="HYDROXAMATE SIDEROPHORE RECEPTOR FHUE"/>
    <property type="match status" value="1"/>
</dbReference>
<accession>A0AB34XJZ8</accession>
<dbReference type="InterPro" id="IPR036942">
    <property type="entry name" value="Beta-barrel_TonB_sf"/>
</dbReference>
<evidence type="ECO:0000256" key="4">
    <source>
        <dbReference type="ARBA" id="ARBA00022452"/>
    </source>
</evidence>
<dbReference type="NCBIfam" id="TIGR01783">
    <property type="entry name" value="TonB-siderophor"/>
    <property type="match status" value="1"/>
</dbReference>
<comment type="subcellular location">
    <subcellularLocation>
        <location evidence="1 10">Cell outer membrane</location>
        <topology evidence="1 10">Multi-pass membrane protein</topology>
    </subcellularLocation>
</comment>
<dbReference type="CDD" id="cd01347">
    <property type="entry name" value="ligand_gated_channel"/>
    <property type="match status" value="1"/>
</dbReference>
<dbReference type="GO" id="GO:0009279">
    <property type="term" value="C:cell outer membrane"/>
    <property type="evidence" value="ECO:0007669"/>
    <property type="project" value="UniProtKB-SubCell"/>
</dbReference>
<evidence type="ECO:0000256" key="3">
    <source>
        <dbReference type="ARBA" id="ARBA00022448"/>
    </source>
</evidence>
<dbReference type="InterPro" id="IPR037066">
    <property type="entry name" value="Plug_dom_sf"/>
</dbReference>
<dbReference type="PROSITE" id="PS52016">
    <property type="entry name" value="TONB_DEPENDENT_REC_3"/>
    <property type="match status" value="1"/>
</dbReference>
<evidence type="ECO:0000256" key="6">
    <source>
        <dbReference type="ARBA" id="ARBA00023077"/>
    </source>
</evidence>
<organism evidence="15 16">
    <name type="scientific">Gluconobacter oxydans</name>
    <name type="common">Gluconobacter suboxydans</name>
    <dbReference type="NCBI Taxonomy" id="442"/>
    <lineage>
        <taxon>Bacteria</taxon>
        <taxon>Pseudomonadati</taxon>
        <taxon>Pseudomonadota</taxon>
        <taxon>Alphaproteobacteria</taxon>
        <taxon>Acetobacterales</taxon>
        <taxon>Acetobacteraceae</taxon>
        <taxon>Gluconobacter</taxon>
    </lineage>
</organism>
<reference evidence="15 16" key="1">
    <citation type="submission" date="2015-06" db="EMBL/GenBank/DDBJ databases">
        <title>Improved classification and identification of acetic acid bacteria using matrix-assisted laser desorption/ionization time-of-flight mass spectrometry; Gluconobacter nephelii and Gluconobacter uchimurae are later heterotypic synonyms of Gluconobacter japonicus and Gluconobacter oxydans, respectively.</title>
        <authorList>
            <person name="Li L."/>
            <person name="Cleenwerck I."/>
            <person name="De Vuyst L."/>
            <person name="Vandamme P."/>
        </authorList>
    </citation>
    <scope>NUCLEOTIDE SEQUENCE [LARGE SCALE GENOMIC DNA]</scope>
    <source>
        <strain evidence="15 16">LMG 1386</strain>
    </source>
</reference>
<evidence type="ECO:0000256" key="1">
    <source>
        <dbReference type="ARBA" id="ARBA00004571"/>
    </source>
</evidence>
<evidence type="ECO:0000313" key="16">
    <source>
        <dbReference type="Proteomes" id="UP000075394"/>
    </source>
</evidence>
<keyword evidence="8 15" id="KW-0675">Receptor</keyword>
<evidence type="ECO:0000256" key="5">
    <source>
        <dbReference type="ARBA" id="ARBA00022692"/>
    </source>
</evidence>
<comment type="caution">
    <text evidence="15">The sequence shown here is derived from an EMBL/GenBank/DDBJ whole genome shotgun (WGS) entry which is preliminary data.</text>
</comment>
<feature type="domain" description="TonB-dependent receptor plug" evidence="14">
    <location>
        <begin position="133"/>
        <end position="230"/>
    </location>
</feature>
<keyword evidence="3 10" id="KW-0813">Transport</keyword>
<dbReference type="Pfam" id="PF00593">
    <property type="entry name" value="TonB_dep_Rec_b-barrel"/>
    <property type="match status" value="1"/>
</dbReference>
<keyword evidence="9 10" id="KW-0998">Cell outer membrane</keyword>
<dbReference type="SUPFAM" id="SSF56935">
    <property type="entry name" value="Porins"/>
    <property type="match status" value="1"/>
</dbReference>
<evidence type="ECO:0000256" key="2">
    <source>
        <dbReference type="ARBA" id="ARBA00009810"/>
    </source>
</evidence>
<dbReference type="AlphaFoldDB" id="A0AB34XJZ8"/>
<feature type="compositionally biased region" description="Polar residues" evidence="12">
    <location>
        <begin position="84"/>
        <end position="97"/>
    </location>
</feature>
<sequence>MRLILICEFHLQKSRRSGQVDMHGKTSSTIQSLYRYGVLLWTVSAGFPVTLAHAADLPDKEDKKATSPYATGNAQKKGPAKALQAQQSSTTNEMPSSVESLVVWGEGRKNATTDGTGSYVVKAVSMGKMLLRLNEIPQSVSVLSSQQMHDQNLNSVDDALKQVPGVNVNLYGDGTAGMTARGYALTPQFDGVPSTGGLQMAQQFDLAIYDRLEVLRGPNGTFQGSAPPGGSVNFVRKRPLDQFRAQGSFSGGSWGNYHADADVTGPLSASKRVTGRFVIAGTDRGYFYQHAHDRRWTAYADVDVHITDHTTLSMSATGQKNDTTRFMGLPRAADGSDLHLSRNSFVGADWGHTTSPMYELGGELEHRFGGGWRARLTGRHRVTDTSLHYTYLNSAVTAQKTANFVVANSLIHDQYDGVDLYVTGPIHAFHRKHDLVIGGNYDSDVMTDGGATQSSRVNTGLAGLDIFSPVISSTIQPDITTMYREPTRQEGVYGSLRIELLRSLHLLLGGRISFYEYKYRNISTNSPYVTSLKNNAVPTPYLGLVWNVTSGISAYVSFTDTFTPQSGYTPTGRLKPDLGQQIEGGLKGDFFHHNLSVTLAGYRVIERNKAMIDGDLAPTCGRSGTGDCYRAAGKVRSQGAEAEMIGRILPGWDINASYTYNDNVILKDSTASLEGQPYASNSPRHLFKLWSHYRFAAPEQTRNVWSVGGGLTAQSSTFGTTRTVRQGAYVVANAQIGYQFNPRLDVAVNINNISNTRYYQRLGNIYYYNYYGEPRNFMATLRSTF</sequence>
<evidence type="ECO:0000256" key="10">
    <source>
        <dbReference type="PROSITE-ProRule" id="PRU01360"/>
    </source>
</evidence>
<dbReference type="PANTHER" id="PTHR32552">
    <property type="entry name" value="FERRICHROME IRON RECEPTOR-RELATED"/>
    <property type="match status" value="1"/>
</dbReference>
<dbReference type="InterPro" id="IPR012910">
    <property type="entry name" value="Plug_dom"/>
</dbReference>
<dbReference type="InterPro" id="IPR010105">
    <property type="entry name" value="TonB_sidphr_rcpt"/>
</dbReference>
<dbReference type="Pfam" id="PF07715">
    <property type="entry name" value="Plug"/>
    <property type="match status" value="1"/>
</dbReference>
<dbReference type="GO" id="GO:0015344">
    <property type="term" value="F:siderophore uptake transmembrane transporter activity"/>
    <property type="evidence" value="ECO:0007669"/>
    <property type="project" value="TreeGrafter"/>
</dbReference>
<dbReference type="Proteomes" id="UP000075394">
    <property type="component" value="Unassembled WGS sequence"/>
</dbReference>
<name>A0AB34XJZ8_GLUOY</name>
<evidence type="ECO:0000256" key="7">
    <source>
        <dbReference type="ARBA" id="ARBA00023136"/>
    </source>
</evidence>
<keyword evidence="7 10" id="KW-0472">Membrane</keyword>
<dbReference type="EMBL" id="LHZD01000011">
    <property type="protein sequence ID" value="KXV10207.1"/>
    <property type="molecule type" value="Genomic_DNA"/>
</dbReference>
<feature type="region of interest" description="Disordered" evidence="12">
    <location>
        <begin position="59"/>
        <end position="97"/>
    </location>
</feature>
<dbReference type="InterPro" id="IPR000531">
    <property type="entry name" value="Beta-barrel_TonB"/>
</dbReference>
<keyword evidence="4 10" id="KW-1134">Transmembrane beta strand</keyword>
<evidence type="ECO:0000313" key="15">
    <source>
        <dbReference type="EMBL" id="KXV10207.1"/>
    </source>
</evidence>
<dbReference type="Gene3D" id="2.170.130.10">
    <property type="entry name" value="TonB-dependent receptor, plug domain"/>
    <property type="match status" value="1"/>
</dbReference>
<evidence type="ECO:0000256" key="11">
    <source>
        <dbReference type="RuleBase" id="RU003357"/>
    </source>
</evidence>
<evidence type="ECO:0000259" key="14">
    <source>
        <dbReference type="Pfam" id="PF07715"/>
    </source>
</evidence>
<evidence type="ECO:0000256" key="8">
    <source>
        <dbReference type="ARBA" id="ARBA00023170"/>
    </source>
</evidence>
<dbReference type="InterPro" id="IPR039426">
    <property type="entry name" value="TonB-dep_rcpt-like"/>
</dbReference>
<gene>
    <name evidence="15" type="ORF">AD931_01625</name>
</gene>
<evidence type="ECO:0000256" key="12">
    <source>
        <dbReference type="SAM" id="MobiDB-lite"/>
    </source>
</evidence>